<dbReference type="SUPFAM" id="SSF141523">
    <property type="entry name" value="L,D-transpeptidase catalytic domain-like"/>
    <property type="match status" value="1"/>
</dbReference>
<dbReference type="GO" id="GO:0016740">
    <property type="term" value="F:transferase activity"/>
    <property type="evidence" value="ECO:0007669"/>
    <property type="project" value="UniProtKB-KW"/>
</dbReference>
<dbReference type="PANTHER" id="PTHR36699:SF1">
    <property type="entry name" value="L,D-TRANSPEPTIDASE YAFK-RELATED"/>
    <property type="match status" value="1"/>
</dbReference>
<comment type="pathway">
    <text evidence="1 7">Cell wall biogenesis; peptidoglycan biosynthesis.</text>
</comment>
<evidence type="ECO:0000256" key="4">
    <source>
        <dbReference type="ARBA" id="ARBA00022960"/>
    </source>
</evidence>
<dbReference type="SUPFAM" id="SSF54427">
    <property type="entry name" value="NTF2-like"/>
    <property type="match status" value="1"/>
</dbReference>
<accession>A0A2N3PJT9</accession>
<feature type="active site" description="Proton donor/acceptor" evidence="7">
    <location>
        <position position="159"/>
    </location>
</feature>
<dbReference type="RefSeq" id="WP_101313072.1">
    <property type="nucleotide sequence ID" value="NZ_CP063087.1"/>
</dbReference>
<feature type="chain" id="PRO_5014645551" evidence="8">
    <location>
        <begin position="19"/>
        <end position="324"/>
    </location>
</feature>
<evidence type="ECO:0000313" key="10">
    <source>
        <dbReference type="EMBL" id="PKT81454.1"/>
    </source>
</evidence>
<dbReference type="UniPathway" id="UPA00219"/>
<sequence length="324" mass="37987">MKFFKIFYLCLVLSFASASDFEWVELYKKGGVSAIEKKIDSIMQTRDFWSGVLREQDTRFGYYEDLKYLFIATKNAPTLRLYALNEGKWNEKLNVESLVGSKGGHKEKEGDLATPIGVYSLNARLVNLDQYYGPLAFATNYPNLYDRLQKRTGHGIWIHGKPLDGNRKELNTRGCIAIENDKLSSVDALINYRQALLITFENSFKEVKKEDLSILLADLYVWKDAWKESNIEKYLEFYSKDFIRFDGNKYDDFAQNKRRIFAKNEKKEIVFSQVNISPYPNNENKNLFRISFYEEYKAPSYRFSGEKELYVELKESKMQILAER</sequence>
<dbReference type="GO" id="GO:0008360">
    <property type="term" value="P:regulation of cell shape"/>
    <property type="evidence" value="ECO:0007669"/>
    <property type="project" value="UniProtKB-UniRule"/>
</dbReference>
<dbReference type="GO" id="GO:0009252">
    <property type="term" value="P:peptidoglycan biosynthetic process"/>
    <property type="evidence" value="ECO:0007669"/>
    <property type="project" value="UniProtKB-UniPathway"/>
</dbReference>
<evidence type="ECO:0000256" key="2">
    <source>
        <dbReference type="ARBA" id="ARBA00005992"/>
    </source>
</evidence>
<keyword evidence="3" id="KW-0808">Transferase</keyword>
<dbReference type="Gene3D" id="2.40.440.10">
    <property type="entry name" value="L,D-transpeptidase catalytic domain-like"/>
    <property type="match status" value="1"/>
</dbReference>
<evidence type="ECO:0000256" key="7">
    <source>
        <dbReference type="PROSITE-ProRule" id="PRU01373"/>
    </source>
</evidence>
<dbReference type="GeneID" id="78825449"/>
<gene>
    <name evidence="10" type="ORF">BCM31_07270</name>
</gene>
<evidence type="ECO:0000256" key="6">
    <source>
        <dbReference type="ARBA" id="ARBA00023316"/>
    </source>
</evidence>
<dbReference type="STRING" id="556267.HWAG_01091"/>
<dbReference type="OrthoDB" id="9809748at2"/>
<reference evidence="10 11" key="1">
    <citation type="submission" date="2016-07" db="EMBL/GenBank/DDBJ databases">
        <title>Detection of Helicobacter winghamensis from caecal content of red fox (Vulpes vulpes).</title>
        <authorList>
            <person name="Zanoni R.G."/>
            <person name="Florio D."/>
            <person name="Caffara M."/>
            <person name="Renzi M."/>
            <person name="Parisi A."/>
            <person name="Pasquali F."/>
            <person name="Manfreda G."/>
        </authorList>
    </citation>
    <scope>NUCLEOTIDE SEQUENCE [LARGE SCALE GENOMIC DNA]</scope>
    <source>
        <strain evidence="10 11">295_13</strain>
    </source>
</reference>
<dbReference type="Pfam" id="PF03734">
    <property type="entry name" value="YkuD"/>
    <property type="match status" value="1"/>
</dbReference>
<evidence type="ECO:0000256" key="8">
    <source>
        <dbReference type="SAM" id="SignalP"/>
    </source>
</evidence>
<proteinExistence type="inferred from homology"/>
<comment type="caution">
    <text evidence="10">The sequence shown here is derived from an EMBL/GenBank/DDBJ whole genome shotgun (WGS) entry which is preliminary data.</text>
</comment>
<feature type="active site" description="Nucleophile" evidence="7">
    <location>
        <position position="175"/>
    </location>
</feature>
<evidence type="ECO:0000256" key="3">
    <source>
        <dbReference type="ARBA" id="ARBA00022679"/>
    </source>
</evidence>
<dbReference type="EMBL" id="MBPK01000022">
    <property type="protein sequence ID" value="PKT81454.1"/>
    <property type="molecule type" value="Genomic_DNA"/>
</dbReference>
<dbReference type="AlphaFoldDB" id="A0A2N3PJT9"/>
<evidence type="ECO:0000256" key="5">
    <source>
        <dbReference type="ARBA" id="ARBA00022984"/>
    </source>
</evidence>
<organism evidence="10 11">
    <name type="scientific">Helicobacter winghamensis</name>
    <dbReference type="NCBI Taxonomy" id="157268"/>
    <lineage>
        <taxon>Bacteria</taxon>
        <taxon>Pseudomonadati</taxon>
        <taxon>Campylobacterota</taxon>
        <taxon>Epsilonproteobacteria</taxon>
        <taxon>Campylobacterales</taxon>
        <taxon>Helicobacteraceae</taxon>
        <taxon>Helicobacter</taxon>
    </lineage>
</organism>
<dbReference type="InterPro" id="IPR038063">
    <property type="entry name" value="Transpep_catalytic_dom"/>
</dbReference>
<keyword evidence="6 7" id="KW-0961">Cell wall biogenesis/degradation</keyword>
<feature type="domain" description="L,D-TPase catalytic" evidence="9">
    <location>
        <begin position="70"/>
        <end position="199"/>
    </location>
</feature>
<dbReference type="InterPro" id="IPR056203">
    <property type="entry name" value="Cds6_C"/>
</dbReference>
<dbReference type="PROSITE" id="PS52029">
    <property type="entry name" value="LD_TPASE"/>
    <property type="match status" value="1"/>
</dbReference>
<keyword evidence="11" id="KW-1185">Reference proteome</keyword>
<keyword evidence="5 7" id="KW-0573">Peptidoglycan synthesis</keyword>
<keyword evidence="4 7" id="KW-0133">Cell shape</keyword>
<dbReference type="Proteomes" id="UP000233350">
    <property type="component" value="Unassembled WGS sequence"/>
</dbReference>
<dbReference type="PANTHER" id="PTHR36699">
    <property type="entry name" value="LD-TRANSPEPTIDASE"/>
    <property type="match status" value="1"/>
</dbReference>
<dbReference type="GO" id="GO:0004180">
    <property type="term" value="F:carboxypeptidase activity"/>
    <property type="evidence" value="ECO:0007669"/>
    <property type="project" value="UniProtKB-ARBA"/>
</dbReference>
<keyword evidence="8" id="KW-0732">Signal</keyword>
<comment type="similarity">
    <text evidence="2">Belongs to the YkuD family.</text>
</comment>
<protein>
    <submittedName>
        <fullName evidence="10">Peptidase</fullName>
    </submittedName>
</protein>
<evidence type="ECO:0000256" key="1">
    <source>
        <dbReference type="ARBA" id="ARBA00004752"/>
    </source>
</evidence>
<feature type="signal peptide" evidence="8">
    <location>
        <begin position="1"/>
        <end position="18"/>
    </location>
</feature>
<evidence type="ECO:0000313" key="11">
    <source>
        <dbReference type="Proteomes" id="UP000233350"/>
    </source>
</evidence>
<dbReference type="InterPro" id="IPR032710">
    <property type="entry name" value="NTF2-like_dom_sf"/>
</dbReference>
<dbReference type="CDD" id="cd16913">
    <property type="entry name" value="YkuD_like"/>
    <property type="match status" value="1"/>
</dbReference>
<dbReference type="Pfam" id="PF24125">
    <property type="entry name" value="Cds6_C"/>
    <property type="match status" value="1"/>
</dbReference>
<dbReference type="GO" id="GO:0071555">
    <property type="term" value="P:cell wall organization"/>
    <property type="evidence" value="ECO:0007669"/>
    <property type="project" value="UniProtKB-UniRule"/>
</dbReference>
<name>A0A2N3PJT9_9HELI</name>
<dbReference type="InterPro" id="IPR005490">
    <property type="entry name" value="LD_TPept_cat_dom"/>
</dbReference>
<evidence type="ECO:0000259" key="9">
    <source>
        <dbReference type="PROSITE" id="PS52029"/>
    </source>
</evidence>